<keyword evidence="6" id="KW-0411">Iron-sulfur</keyword>
<dbReference type="OrthoDB" id="9811700at2"/>
<dbReference type="Pfam" id="PF12801">
    <property type="entry name" value="Fer4_5"/>
    <property type="match status" value="1"/>
</dbReference>
<reference evidence="9 10" key="1">
    <citation type="submission" date="2018-05" db="EMBL/GenBank/DDBJ databases">
        <title>complete genome sequence of Aquabacterium olei NBRC 110486.</title>
        <authorList>
            <person name="Tang B."/>
            <person name="Chang J."/>
            <person name="Zhang L."/>
            <person name="Yang H."/>
        </authorList>
    </citation>
    <scope>NUCLEOTIDE SEQUENCE [LARGE SCALE GENOMIC DNA]</scope>
    <source>
        <strain evidence="9 10">NBRC 110486</strain>
    </source>
</reference>
<protein>
    <submittedName>
        <fullName evidence="9">Cytochrome c oxidase accessory protein CcoG</fullName>
    </submittedName>
</protein>
<dbReference type="EMBL" id="CP029210">
    <property type="protein sequence ID" value="AWI53126.1"/>
    <property type="molecule type" value="Genomic_DNA"/>
</dbReference>
<dbReference type="SUPFAM" id="SSF54862">
    <property type="entry name" value="4Fe-4S ferredoxins"/>
    <property type="match status" value="1"/>
</dbReference>
<feature type="domain" description="4Fe-4S ferredoxin-type" evidence="8">
    <location>
        <begin position="270"/>
        <end position="298"/>
    </location>
</feature>
<dbReference type="PROSITE" id="PS51379">
    <property type="entry name" value="4FE4S_FER_2"/>
    <property type="match status" value="1"/>
</dbReference>
<evidence type="ECO:0000256" key="2">
    <source>
        <dbReference type="ARBA" id="ARBA00022485"/>
    </source>
</evidence>
<dbReference type="KEGG" id="aon:DEH84_06525"/>
<dbReference type="InterPro" id="IPR014116">
    <property type="entry name" value="Cyt_c_oxidase_cbb3_FixG"/>
</dbReference>
<evidence type="ECO:0000256" key="3">
    <source>
        <dbReference type="ARBA" id="ARBA00022723"/>
    </source>
</evidence>
<keyword evidence="7" id="KW-1133">Transmembrane helix</keyword>
<keyword evidence="10" id="KW-1185">Reference proteome</keyword>
<dbReference type="PROSITE" id="PS00198">
    <property type="entry name" value="4FE4S_FER_1"/>
    <property type="match status" value="1"/>
</dbReference>
<dbReference type="Pfam" id="PF13746">
    <property type="entry name" value="Fer4_18"/>
    <property type="match status" value="1"/>
</dbReference>
<feature type="transmembrane region" description="Helical" evidence="7">
    <location>
        <begin position="51"/>
        <end position="71"/>
    </location>
</feature>
<proteinExistence type="predicted"/>
<accession>A0A2U8FS78</accession>
<evidence type="ECO:0000256" key="1">
    <source>
        <dbReference type="ARBA" id="ARBA00022448"/>
    </source>
</evidence>
<keyword evidence="3" id="KW-0479">Metal-binding</keyword>
<evidence type="ECO:0000256" key="4">
    <source>
        <dbReference type="ARBA" id="ARBA00022982"/>
    </source>
</evidence>
<evidence type="ECO:0000256" key="7">
    <source>
        <dbReference type="SAM" id="Phobius"/>
    </source>
</evidence>
<feature type="transmembrane region" description="Helical" evidence="7">
    <location>
        <begin position="353"/>
        <end position="372"/>
    </location>
</feature>
<evidence type="ECO:0000256" key="5">
    <source>
        <dbReference type="ARBA" id="ARBA00023004"/>
    </source>
</evidence>
<dbReference type="InterPro" id="IPR017900">
    <property type="entry name" value="4Fe4S_Fe_S_CS"/>
</dbReference>
<gene>
    <name evidence="9" type="primary">ccoG</name>
    <name evidence="9" type="ORF">DEH84_06525</name>
</gene>
<dbReference type="RefSeq" id="WP_109035858.1">
    <property type="nucleotide sequence ID" value="NZ_CP029210.1"/>
</dbReference>
<dbReference type="InterPro" id="IPR032879">
    <property type="entry name" value="FixG_C"/>
</dbReference>
<evidence type="ECO:0000313" key="9">
    <source>
        <dbReference type="EMBL" id="AWI53126.1"/>
    </source>
</evidence>
<evidence type="ECO:0000313" key="10">
    <source>
        <dbReference type="Proteomes" id="UP000244892"/>
    </source>
</evidence>
<dbReference type="InterPro" id="IPR017896">
    <property type="entry name" value="4Fe4S_Fe-S-bd"/>
</dbReference>
<feature type="transmembrane region" description="Helical" evidence="7">
    <location>
        <begin position="98"/>
        <end position="119"/>
    </location>
</feature>
<dbReference type="GO" id="GO:0051539">
    <property type="term" value="F:4 iron, 4 sulfur cluster binding"/>
    <property type="evidence" value="ECO:0007669"/>
    <property type="project" value="UniProtKB-KW"/>
</dbReference>
<evidence type="ECO:0000259" key="8">
    <source>
        <dbReference type="PROSITE" id="PS51379"/>
    </source>
</evidence>
<sequence>MSEPASPSADTKRVIPIQPAASQQRREETVSLYKKTEKIYAREVSGWFSRWRWVLVWVTQIVFYGTPWLMWNDRQAVLFDLGTRRFYLFNLVLYPQDLIYLTALLMISAYGLFLFTAVAGRLWCGYACPQSVYTEIFMWIERKIEGDRTRRMKLDKAPWSIQKVLRKTGKQVAWITVSLWTGYTFVGYFTPIRELAQAVISFGLGPWESFWILFYGFATYGNAGYMREQVCKYMCPYARFQSAMFDRDTLIISYDEKRGEPRGSRSRKTDAKAAGKGDCIDCTLCVQVCPTGIDIRKGLQYECIGCAACIDVCDSVMDKMGTPRGLIRYATENSMDNGWGRAQMWARVARPRVLIYTAILFAVIAAFMYSIYSRPLFRVDIVRDRGALARVVDDGYVENVYRVQLMNASEQVQRYRIGVEQLTAARVEGGENIVLGPAEARWVPVAVRVPPEVAARMGTGANSMTLLVEQLRHGDRPQVDIRERTTFMVPR</sequence>
<dbReference type="GO" id="GO:0005886">
    <property type="term" value="C:plasma membrane"/>
    <property type="evidence" value="ECO:0007669"/>
    <property type="project" value="TreeGrafter"/>
</dbReference>
<dbReference type="InterPro" id="IPR051684">
    <property type="entry name" value="Electron_Trans/Redox"/>
</dbReference>
<name>A0A2U8FS78_9BURK</name>
<keyword evidence="1" id="KW-0813">Transport</keyword>
<keyword evidence="7" id="KW-0472">Membrane</keyword>
<dbReference type="InterPro" id="IPR013783">
    <property type="entry name" value="Ig-like_fold"/>
</dbReference>
<dbReference type="NCBIfam" id="TIGR02745">
    <property type="entry name" value="ccoG_rdxA_fixG"/>
    <property type="match status" value="1"/>
</dbReference>
<dbReference type="PANTHER" id="PTHR30176:SF3">
    <property type="entry name" value="FERREDOXIN-TYPE PROTEIN NAPH"/>
    <property type="match status" value="1"/>
</dbReference>
<organism evidence="9 10">
    <name type="scientific">Aquabacterium olei</name>
    <dbReference type="NCBI Taxonomy" id="1296669"/>
    <lineage>
        <taxon>Bacteria</taxon>
        <taxon>Pseudomonadati</taxon>
        <taxon>Pseudomonadota</taxon>
        <taxon>Betaproteobacteria</taxon>
        <taxon>Burkholderiales</taxon>
        <taxon>Aquabacterium</taxon>
    </lineage>
</organism>
<evidence type="ECO:0000256" key="6">
    <source>
        <dbReference type="ARBA" id="ARBA00023014"/>
    </source>
</evidence>
<dbReference type="Gene3D" id="2.60.40.10">
    <property type="entry name" value="Immunoglobulins"/>
    <property type="match status" value="1"/>
</dbReference>
<feature type="transmembrane region" description="Helical" evidence="7">
    <location>
        <begin position="172"/>
        <end position="189"/>
    </location>
</feature>
<dbReference type="Pfam" id="PF11614">
    <property type="entry name" value="FixG_C"/>
    <property type="match status" value="1"/>
</dbReference>
<keyword evidence="4" id="KW-0249">Electron transport</keyword>
<dbReference type="AlphaFoldDB" id="A0A2U8FS78"/>
<dbReference type="GO" id="GO:0046872">
    <property type="term" value="F:metal ion binding"/>
    <property type="evidence" value="ECO:0007669"/>
    <property type="project" value="UniProtKB-KW"/>
</dbReference>
<keyword evidence="7" id="KW-0812">Transmembrane</keyword>
<dbReference type="Proteomes" id="UP000244892">
    <property type="component" value="Chromosome"/>
</dbReference>
<keyword evidence="5" id="KW-0408">Iron</keyword>
<dbReference type="PANTHER" id="PTHR30176">
    <property type="entry name" value="FERREDOXIN-TYPE PROTEIN NAPH"/>
    <property type="match status" value="1"/>
</dbReference>
<keyword evidence="2" id="KW-0004">4Fe-4S</keyword>